<feature type="signal peptide" evidence="2">
    <location>
        <begin position="1"/>
        <end position="24"/>
    </location>
</feature>
<accession>A0A9D5BTK5</accession>
<evidence type="ECO:0000313" key="4">
    <source>
        <dbReference type="Proteomes" id="UP001085076"/>
    </source>
</evidence>
<sequence length="466" mass="51576">MEKKGVAALLILMVLISGIASASAVDPARILSGFFSNALSALLKRLWSLTSTAKTAAVSGRSMMKFETGYTVETVFDGSKLGIEPYSVEVSPSGELLILDSINSNIYRISPPLSRYSRAKLVAGSAEGYTGHVDGRPRETRMNLIQGASTVDDRGNIYVADAMNTAIRKISDTGVTTIAGGKWSRGDTLTDQVKMQNFLNDFDEVYIGSSCSLLVVTEGIRPSEIQLNFDDCAYSVWQRLLVSFGYMLALLQRSVGVMVSSTDELRAPTKTSMPPSPYQKPMKPSVRPPLIPDEDGGDKQEEGLFTSMGKLVSGATSSVTEILGGMFSIFRRKPRSNAHQSQYHNPQWRQPNSWQMQESYVIQEEDEPPPPLETRTPTPKKTYAFMSKDSEKIHQLRQGRAYFNEWTGEENKTTNSSAASETTQAGILPAPQTFYEQSCETYHLMRLYSELSRSQTVSAVQWRSRQ</sequence>
<dbReference type="EMBL" id="JAGGNH010000079">
    <property type="protein sequence ID" value="KAJ0960456.1"/>
    <property type="molecule type" value="Genomic_DNA"/>
</dbReference>
<name>A0A9D5BTK5_9LILI</name>
<dbReference type="InterPro" id="IPR011042">
    <property type="entry name" value="6-blade_b-propeller_TolB-like"/>
</dbReference>
<dbReference type="PANTHER" id="PTHR13833">
    <property type="match status" value="1"/>
</dbReference>
<dbReference type="SUPFAM" id="SSF63829">
    <property type="entry name" value="Calcium-dependent phosphotriesterase"/>
    <property type="match status" value="1"/>
</dbReference>
<protein>
    <recommendedName>
        <fullName evidence="5">NHL repeat-containing protein</fullName>
    </recommendedName>
</protein>
<feature type="chain" id="PRO_5039045412" description="NHL repeat-containing protein" evidence="2">
    <location>
        <begin position="25"/>
        <end position="466"/>
    </location>
</feature>
<evidence type="ECO:0000256" key="2">
    <source>
        <dbReference type="SAM" id="SignalP"/>
    </source>
</evidence>
<evidence type="ECO:0000313" key="3">
    <source>
        <dbReference type="EMBL" id="KAJ0960456.1"/>
    </source>
</evidence>
<comment type="caution">
    <text evidence="3">The sequence shown here is derived from an EMBL/GenBank/DDBJ whole genome shotgun (WGS) entry which is preliminary data.</text>
</comment>
<evidence type="ECO:0008006" key="5">
    <source>
        <dbReference type="Google" id="ProtNLM"/>
    </source>
</evidence>
<dbReference type="Proteomes" id="UP001085076">
    <property type="component" value="Unassembled WGS sequence"/>
</dbReference>
<gene>
    <name evidence="3" type="ORF">J5N97_001662</name>
</gene>
<feature type="region of interest" description="Disordered" evidence="1">
    <location>
        <begin position="266"/>
        <end position="299"/>
    </location>
</feature>
<keyword evidence="2" id="KW-0732">Signal</keyword>
<organism evidence="3 4">
    <name type="scientific">Dioscorea zingiberensis</name>
    <dbReference type="NCBI Taxonomy" id="325984"/>
    <lineage>
        <taxon>Eukaryota</taxon>
        <taxon>Viridiplantae</taxon>
        <taxon>Streptophyta</taxon>
        <taxon>Embryophyta</taxon>
        <taxon>Tracheophyta</taxon>
        <taxon>Spermatophyta</taxon>
        <taxon>Magnoliopsida</taxon>
        <taxon>Liliopsida</taxon>
        <taxon>Dioscoreales</taxon>
        <taxon>Dioscoreaceae</taxon>
        <taxon>Dioscorea</taxon>
    </lineage>
</organism>
<keyword evidence="4" id="KW-1185">Reference proteome</keyword>
<dbReference type="OrthoDB" id="342730at2759"/>
<evidence type="ECO:0000256" key="1">
    <source>
        <dbReference type="SAM" id="MobiDB-lite"/>
    </source>
</evidence>
<dbReference type="Gene3D" id="2.120.10.30">
    <property type="entry name" value="TolB, C-terminal domain"/>
    <property type="match status" value="1"/>
</dbReference>
<reference evidence="3 4" key="1">
    <citation type="journal article" date="2022" name="Hortic Res">
        <title>The genome of Dioscorea zingiberensis sheds light on the biosynthesis, origin and evolution of the medicinally important diosgenin saponins.</title>
        <authorList>
            <person name="Li Y."/>
            <person name="Tan C."/>
            <person name="Li Z."/>
            <person name="Guo J."/>
            <person name="Li S."/>
            <person name="Chen X."/>
            <person name="Wang C."/>
            <person name="Dai X."/>
            <person name="Yang H."/>
            <person name="Song W."/>
            <person name="Hou L."/>
            <person name="Xu J."/>
            <person name="Tong Z."/>
            <person name="Xu A."/>
            <person name="Yuan X."/>
            <person name="Wang W."/>
            <person name="Yang Q."/>
            <person name="Chen L."/>
            <person name="Sun Z."/>
            <person name="Wang K."/>
            <person name="Pan B."/>
            <person name="Chen J."/>
            <person name="Bao Y."/>
            <person name="Liu F."/>
            <person name="Qi X."/>
            <person name="Gang D.R."/>
            <person name="Wen J."/>
            <person name="Li J."/>
        </authorList>
    </citation>
    <scope>NUCLEOTIDE SEQUENCE [LARGE SCALE GENOMIC DNA]</scope>
    <source>
        <strain evidence="3">Dzin_1.0</strain>
    </source>
</reference>
<proteinExistence type="predicted"/>
<dbReference type="PANTHER" id="PTHR13833:SF78">
    <property type="entry name" value="POTASSIUM TRANSPORTER"/>
    <property type="match status" value="1"/>
</dbReference>
<dbReference type="AlphaFoldDB" id="A0A9D5BTK5"/>